<dbReference type="EMBL" id="JBHSUA010000022">
    <property type="protein sequence ID" value="MFC6397759.1"/>
    <property type="molecule type" value="Genomic_DNA"/>
</dbReference>
<evidence type="ECO:0000313" key="2">
    <source>
        <dbReference type="EMBL" id="MFC6397759.1"/>
    </source>
</evidence>
<keyword evidence="3" id="KW-1185">Reference proteome</keyword>
<name>A0ABW1X4S4_9ACTN</name>
<feature type="non-terminal residue" evidence="2">
    <location>
        <position position="1"/>
    </location>
</feature>
<evidence type="ECO:0008006" key="4">
    <source>
        <dbReference type="Google" id="ProtNLM"/>
    </source>
</evidence>
<protein>
    <recommendedName>
        <fullName evidence="4">IS110 family transposase</fullName>
    </recommendedName>
</protein>
<evidence type="ECO:0000313" key="3">
    <source>
        <dbReference type="Proteomes" id="UP001596266"/>
    </source>
</evidence>
<gene>
    <name evidence="2" type="ORF">ACFP57_12305</name>
</gene>
<accession>A0ABW1X4S4</accession>
<dbReference type="Proteomes" id="UP001596266">
    <property type="component" value="Unassembled WGS sequence"/>
</dbReference>
<reference evidence="3" key="1">
    <citation type="journal article" date="2019" name="Int. J. Syst. Evol. Microbiol.">
        <title>The Global Catalogue of Microorganisms (GCM) 10K type strain sequencing project: providing services to taxonomists for standard genome sequencing and annotation.</title>
        <authorList>
            <consortium name="The Broad Institute Genomics Platform"/>
            <consortium name="The Broad Institute Genome Sequencing Center for Infectious Disease"/>
            <person name="Wu L."/>
            <person name="Ma J."/>
        </authorList>
    </citation>
    <scope>NUCLEOTIDE SEQUENCE [LARGE SCALE GENOMIC DNA]</scope>
    <source>
        <strain evidence="3">CGMCC 1.15277</strain>
    </source>
</reference>
<proteinExistence type="predicted"/>
<feature type="region of interest" description="Disordered" evidence="1">
    <location>
        <begin position="43"/>
        <end position="93"/>
    </location>
</feature>
<feature type="compositionally biased region" description="Basic and acidic residues" evidence="1">
    <location>
        <begin position="81"/>
        <end position="93"/>
    </location>
</feature>
<sequence>YGVGITAALRRNGIQVVEVNRTRPAGRRKQGETDRLDAYRAARSVVSGEATTHPKHDTIEPRPRGDPSQCQQVPAGLLAPDRLHRGQRESPPA</sequence>
<organism evidence="2 3">
    <name type="scientific">Luteococcus sanguinis</name>
    <dbReference type="NCBI Taxonomy" id="174038"/>
    <lineage>
        <taxon>Bacteria</taxon>
        <taxon>Bacillati</taxon>
        <taxon>Actinomycetota</taxon>
        <taxon>Actinomycetes</taxon>
        <taxon>Propionibacteriales</taxon>
        <taxon>Propionibacteriaceae</taxon>
        <taxon>Luteococcus</taxon>
    </lineage>
</organism>
<feature type="compositionally biased region" description="Basic and acidic residues" evidence="1">
    <location>
        <begin position="52"/>
        <end position="65"/>
    </location>
</feature>
<comment type="caution">
    <text evidence="2">The sequence shown here is derived from an EMBL/GenBank/DDBJ whole genome shotgun (WGS) entry which is preliminary data.</text>
</comment>
<evidence type="ECO:0000256" key="1">
    <source>
        <dbReference type="SAM" id="MobiDB-lite"/>
    </source>
</evidence>